<protein>
    <submittedName>
        <fullName evidence="1">Uncharacterized protein</fullName>
    </submittedName>
</protein>
<proteinExistence type="predicted"/>
<reference evidence="1" key="1">
    <citation type="submission" date="2023-07" db="EMBL/GenBank/DDBJ databases">
        <title>Black Yeasts Isolated from many extreme environments.</title>
        <authorList>
            <person name="Coleine C."/>
            <person name="Stajich J.E."/>
            <person name="Selbmann L."/>
        </authorList>
    </citation>
    <scope>NUCLEOTIDE SEQUENCE</scope>
    <source>
        <strain evidence="1">CCFEE 5714</strain>
    </source>
</reference>
<keyword evidence="2" id="KW-1185">Reference proteome</keyword>
<evidence type="ECO:0000313" key="2">
    <source>
        <dbReference type="Proteomes" id="UP001281147"/>
    </source>
</evidence>
<comment type="caution">
    <text evidence="1">The sequence shown here is derived from an EMBL/GenBank/DDBJ whole genome shotgun (WGS) entry which is preliminary data.</text>
</comment>
<evidence type="ECO:0000313" key="1">
    <source>
        <dbReference type="EMBL" id="KAK3699632.1"/>
    </source>
</evidence>
<gene>
    <name evidence="1" type="ORF">LTR37_016368</name>
</gene>
<sequence length="386" mass="41406">MFRAMTGIASALTFPSAISIISKSVEGGKRRNIGFATLGLAMPLGFSFGLVLGGVLLSGPGWRVGYYIMGAVSFLMFAIGICSLPTDVNSSNQAGERIWTRLATEIDWIGAGVASVCLALLSYVLAVLSGDINNIKDVANIALLAFSVLLMPVFVMWMHHREKAGKPALIPNTLWNNKSFTSVCIMVLLSNAVVNCMELFSSLFFQEVQHLSALQASIRILPSLVVGVILNFMTGALINKVPAIYTVLISSSLCAGAPVLMAVIEVEWPYWYSAFFAQLLAPLSIDILFTVGILVVSDVFPQKTQALGGAVFNTVSQLGTSFGLTIMSVISQSVTEGTRGNDKTSQQALMDGYRAGFWTLFAWMLTACVVGAFGLRKLGKVGEKRD</sequence>
<accession>A0ACC3MN27</accession>
<dbReference type="Proteomes" id="UP001281147">
    <property type="component" value="Unassembled WGS sequence"/>
</dbReference>
<name>A0ACC3MN27_9PEZI</name>
<dbReference type="EMBL" id="JAUTXU010000195">
    <property type="protein sequence ID" value="KAK3699632.1"/>
    <property type="molecule type" value="Genomic_DNA"/>
</dbReference>
<organism evidence="1 2">
    <name type="scientific">Vermiconidia calcicola</name>
    <dbReference type="NCBI Taxonomy" id="1690605"/>
    <lineage>
        <taxon>Eukaryota</taxon>
        <taxon>Fungi</taxon>
        <taxon>Dikarya</taxon>
        <taxon>Ascomycota</taxon>
        <taxon>Pezizomycotina</taxon>
        <taxon>Dothideomycetes</taxon>
        <taxon>Dothideomycetidae</taxon>
        <taxon>Mycosphaerellales</taxon>
        <taxon>Extremaceae</taxon>
        <taxon>Vermiconidia</taxon>
    </lineage>
</organism>